<dbReference type="STRING" id="441959.B8LU52"/>
<evidence type="ECO:0008006" key="4">
    <source>
        <dbReference type="Google" id="ProtNLM"/>
    </source>
</evidence>
<dbReference type="RefSeq" id="XP_002339911.1">
    <property type="nucleotide sequence ID" value="XM_002339870.1"/>
</dbReference>
<sequence>MSPTRAEEKRDCPPDDSDSEDISRNLDSTARIRALTFSSSPPQRQHRSGRQFKRTDDSTQESLDFCTQRCLLSLKTGDWLDENCPNVDRHRNANSKHHQIHVSDFLRLLKWQLDNDLDHYCTPCGESGIRGFPFKISLMPFGYTILGKGTTDRRWPIVRQEENVYQVLRSVQGSAVPVFLGTIDIEWIYFHEGFRITHFLILSWGGDQFNPLCCEEERWNEYQRTKEDIRRLGVRHGDLHESNILWNTELGRVQFIDFHKAELSWTKKRKRDATNSSRPRRKFLHLRERNLELPSRHNEREHSIVLRGHHFLRLPAAGRAPFKVTLTEYGYTFVANGVQKANERDLAHEINMYSYISPLQERNIPVYLGRIAVTRPYSLVIISNDGLCGNDIKLEDSCCQCVLLKASGRVIPTNKGSSTGFSTWKVLSFS</sequence>
<dbReference type="Proteomes" id="UP000001745">
    <property type="component" value="Unassembled WGS sequence"/>
</dbReference>
<dbReference type="eggNOG" id="ENOG502SJ0M">
    <property type="taxonomic scope" value="Eukaryota"/>
</dbReference>
<organism evidence="2 3">
    <name type="scientific">Talaromyces stipitatus (strain ATCC 10500 / CBS 375.48 / QM 6759 / NRRL 1006)</name>
    <name type="common">Penicillium stipitatum</name>
    <dbReference type="NCBI Taxonomy" id="441959"/>
    <lineage>
        <taxon>Eukaryota</taxon>
        <taxon>Fungi</taxon>
        <taxon>Dikarya</taxon>
        <taxon>Ascomycota</taxon>
        <taxon>Pezizomycotina</taxon>
        <taxon>Eurotiomycetes</taxon>
        <taxon>Eurotiomycetidae</taxon>
        <taxon>Eurotiales</taxon>
        <taxon>Trichocomaceae</taxon>
        <taxon>Talaromyces</taxon>
        <taxon>Talaromyces sect. Talaromyces</taxon>
    </lineage>
</organism>
<dbReference type="InterPro" id="IPR011009">
    <property type="entry name" value="Kinase-like_dom_sf"/>
</dbReference>
<accession>B8LU52</accession>
<reference evidence="3" key="1">
    <citation type="journal article" date="2015" name="Genome Announc.">
        <title>Genome sequence of the AIDS-associated pathogen Penicillium marneffei (ATCC18224) and its near taxonomic relative Talaromyces stipitatus (ATCC10500).</title>
        <authorList>
            <person name="Nierman W.C."/>
            <person name="Fedorova-Abrams N.D."/>
            <person name="Andrianopoulos A."/>
        </authorList>
    </citation>
    <scope>NUCLEOTIDE SEQUENCE [LARGE SCALE GENOMIC DNA]</scope>
    <source>
        <strain evidence="3">ATCC 10500 / CBS 375.48 / QM 6759 / NRRL 1006</strain>
    </source>
</reference>
<dbReference type="Pfam" id="PF06293">
    <property type="entry name" value="Kdo"/>
    <property type="match status" value="1"/>
</dbReference>
<feature type="region of interest" description="Disordered" evidence="1">
    <location>
        <begin position="1"/>
        <end position="56"/>
    </location>
</feature>
<evidence type="ECO:0000313" key="2">
    <source>
        <dbReference type="EMBL" id="EED22524.1"/>
    </source>
</evidence>
<dbReference type="GeneID" id="8106159"/>
<protein>
    <recommendedName>
        <fullName evidence="4">Aminoglycoside phosphotransferase domain-containing protein</fullName>
    </recommendedName>
</protein>
<evidence type="ECO:0000313" key="3">
    <source>
        <dbReference type="Proteomes" id="UP000001745"/>
    </source>
</evidence>
<dbReference type="HOGENOM" id="CLU_638060_0_0_1"/>
<feature type="compositionally biased region" description="Basic and acidic residues" evidence="1">
    <location>
        <begin position="1"/>
        <end position="13"/>
    </location>
</feature>
<dbReference type="AlphaFoldDB" id="B8LU52"/>
<proteinExistence type="predicted"/>
<dbReference type="PhylomeDB" id="B8LU52"/>
<gene>
    <name evidence="2" type="ORF">TSTA_060210</name>
</gene>
<dbReference type="InParanoid" id="B8LU52"/>
<dbReference type="SUPFAM" id="SSF56112">
    <property type="entry name" value="Protein kinase-like (PK-like)"/>
    <property type="match status" value="1"/>
</dbReference>
<name>B8LU52_TALSN</name>
<dbReference type="EMBL" id="EQ962652">
    <property type="protein sequence ID" value="EED22524.1"/>
    <property type="molecule type" value="Genomic_DNA"/>
</dbReference>
<dbReference type="OrthoDB" id="2156052at2759"/>
<dbReference type="VEuPathDB" id="FungiDB:TSTA_060210"/>
<dbReference type="Gene3D" id="1.10.510.10">
    <property type="entry name" value="Transferase(Phosphotransferase) domain 1"/>
    <property type="match status" value="1"/>
</dbReference>
<evidence type="ECO:0000256" key="1">
    <source>
        <dbReference type="SAM" id="MobiDB-lite"/>
    </source>
</evidence>
<keyword evidence="3" id="KW-1185">Reference proteome</keyword>